<proteinExistence type="inferred from homology"/>
<dbReference type="NCBIfam" id="TIGR01031">
    <property type="entry name" value="rpmF_bact"/>
    <property type="match status" value="1"/>
</dbReference>
<dbReference type="InterPro" id="IPR020617">
    <property type="entry name" value="Thiolase_C"/>
</dbReference>
<dbReference type="Proteomes" id="UP000298327">
    <property type="component" value="Unassembled WGS sequence"/>
</dbReference>
<evidence type="ECO:0000256" key="9">
    <source>
        <dbReference type="RuleBase" id="RU003557"/>
    </source>
</evidence>
<dbReference type="GO" id="GO:0015934">
    <property type="term" value="C:large ribosomal subunit"/>
    <property type="evidence" value="ECO:0007669"/>
    <property type="project" value="InterPro"/>
</dbReference>
<reference evidence="12 13" key="1">
    <citation type="submission" date="2019-02" db="EMBL/GenBank/DDBJ databases">
        <title>Genome sequencing of the rare red list fungi Dentipellis fragilis.</title>
        <authorList>
            <person name="Buettner E."/>
            <person name="Kellner H."/>
        </authorList>
    </citation>
    <scope>NUCLEOTIDE SEQUENCE [LARGE SCALE GENOMIC DNA]</scope>
    <source>
        <strain evidence="12 13">DSM 105465</strain>
    </source>
</reference>
<keyword evidence="4 9" id="KW-0808">Transferase</keyword>
<comment type="caution">
    <text evidence="12">The sequence shown here is derived from an EMBL/GenBank/DDBJ whole genome shotgun (WGS) entry which is preliminary data.</text>
</comment>
<evidence type="ECO:0000259" key="10">
    <source>
        <dbReference type="Pfam" id="PF00108"/>
    </source>
</evidence>
<dbReference type="GO" id="GO:0006635">
    <property type="term" value="P:fatty acid beta-oxidation"/>
    <property type="evidence" value="ECO:0007669"/>
    <property type="project" value="TreeGrafter"/>
</dbReference>
<feature type="domain" description="Thiolase C-terminal" evidence="11">
    <location>
        <begin position="462"/>
        <end position="580"/>
    </location>
</feature>
<evidence type="ECO:0000256" key="3">
    <source>
        <dbReference type="ARBA" id="ARBA00010982"/>
    </source>
</evidence>
<dbReference type="InterPro" id="IPR002677">
    <property type="entry name" value="Ribosomal_bL32"/>
</dbReference>
<dbReference type="PANTHER" id="PTHR43853">
    <property type="entry name" value="3-KETOACYL-COA THIOLASE, PEROXISOMAL"/>
    <property type="match status" value="1"/>
</dbReference>
<dbReference type="PROSITE" id="PS00098">
    <property type="entry name" value="THIOLASE_1"/>
    <property type="match status" value="1"/>
</dbReference>
<dbReference type="GO" id="GO:0006412">
    <property type="term" value="P:translation"/>
    <property type="evidence" value="ECO:0007669"/>
    <property type="project" value="InterPro"/>
</dbReference>
<dbReference type="Pfam" id="PF02803">
    <property type="entry name" value="Thiolase_C"/>
    <property type="match status" value="1"/>
</dbReference>
<evidence type="ECO:0000259" key="11">
    <source>
        <dbReference type="Pfam" id="PF02803"/>
    </source>
</evidence>
<dbReference type="OrthoDB" id="5404651at2759"/>
<dbReference type="InterPro" id="IPR020616">
    <property type="entry name" value="Thiolase_N"/>
</dbReference>
<comment type="similarity">
    <text evidence="3 9">Belongs to the thiolase-like superfamily. Thiolase family.</text>
</comment>
<dbReference type="InterPro" id="IPR016039">
    <property type="entry name" value="Thiolase-like"/>
</dbReference>
<organism evidence="12 13">
    <name type="scientific">Dentipellis fragilis</name>
    <dbReference type="NCBI Taxonomy" id="205917"/>
    <lineage>
        <taxon>Eukaryota</taxon>
        <taxon>Fungi</taxon>
        <taxon>Dikarya</taxon>
        <taxon>Basidiomycota</taxon>
        <taxon>Agaricomycotina</taxon>
        <taxon>Agaricomycetes</taxon>
        <taxon>Russulales</taxon>
        <taxon>Hericiaceae</taxon>
        <taxon>Dentipellis</taxon>
    </lineage>
</organism>
<dbReference type="SUPFAM" id="SSF53901">
    <property type="entry name" value="Thiolase-like"/>
    <property type="match status" value="2"/>
</dbReference>
<dbReference type="GO" id="GO:0010124">
    <property type="term" value="P:phenylacetate catabolic process"/>
    <property type="evidence" value="ECO:0007669"/>
    <property type="project" value="TreeGrafter"/>
</dbReference>
<keyword evidence="7 9" id="KW-0012">Acyltransferase</keyword>
<dbReference type="GO" id="GO:0003988">
    <property type="term" value="F:acetyl-CoA C-acyltransferase activity"/>
    <property type="evidence" value="ECO:0007669"/>
    <property type="project" value="UniProtKB-EC"/>
</dbReference>
<dbReference type="STRING" id="205917.A0A4Y9ZD70"/>
<dbReference type="AlphaFoldDB" id="A0A4Y9ZD70"/>
<dbReference type="InterPro" id="IPR020615">
    <property type="entry name" value="Thiolase_acyl_enz_int_AS"/>
</dbReference>
<dbReference type="SUPFAM" id="SSF57829">
    <property type="entry name" value="Zn-binding ribosomal proteins"/>
    <property type="match status" value="1"/>
</dbReference>
<evidence type="ECO:0000256" key="4">
    <source>
        <dbReference type="ARBA" id="ARBA00022679"/>
    </source>
</evidence>
<evidence type="ECO:0000256" key="8">
    <source>
        <dbReference type="ARBA" id="ARBA00047605"/>
    </source>
</evidence>
<comment type="similarity">
    <text evidence="2">Belongs to the bacterial ribosomal protein bL32 family.</text>
</comment>
<comment type="pathway">
    <text evidence="1">Lipid metabolism; fatty acid metabolism.</text>
</comment>
<evidence type="ECO:0000256" key="1">
    <source>
        <dbReference type="ARBA" id="ARBA00004872"/>
    </source>
</evidence>
<protein>
    <recommendedName>
        <fullName evidence="14">3-ketoacyl-CoA thiolase</fullName>
    </recommendedName>
</protein>
<sequence length="587" mass="62683">MAALVLNQSRSLLPNWRAAFFSVAAAVPAFNWTAPSLHSLLELLPPFLLAVPKKKVSHSRKAMRSANKGLKDKQNLVHCPGCGSVKLAHHLCPTCYSTVNRAWKSKAKAEGISIKYFTFGVNMTAHGSAESRLLGNSLPFAAAGSNQQQRLSQPSLIFKASLCSFLLRIPFPPMFLRPTFSRIPARLGRAASTAIRGRAAILQKNPDDVVITYAKRTAMGRAKKGQLKDVPVDELLHALFTASLQDSKLNPAHIGDITVGTCHPPSPLYISRSAALASGIPDYVPISTVNRLCSSGLMAIRNIAHDIQSGEISLGLAVGVESMSMNPRPSPVITDGVAENAQAQDCIEPMGWTSEMVAETYNISRQKQDEYAYISHSRATKAAANGIFAEEILPIELRGTVVSADDTIRSNVTLEGLAALKPVFPDWGTASTTAGNASGVGDGAALCIMTTRERAEKEGMEILGKWVGSGVAGVEPRLMGIGPIVAIPKILNQLGLTKEDIDIYEINEAFASQFAYCVEQLGISIDKVNPNGSSISLTHPLGMTGVRQVVTGLAELRRRNGEILCTSMCIGSGMGAAGIFVNEARSL</sequence>
<dbReference type="Pfam" id="PF01783">
    <property type="entry name" value="Ribosomal_L32p"/>
    <property type="match status" value="1"/>
</dbReference>
<evidence type="ECO:0000313" key="12">
    <source>
        <dbReference type="EMBL" id="TFY71927.1"/>
    </source>
</evidence>
<comment type="catalytic activity">
    <reaction evidence="8">
        <text>an acyl-CoA + acetyl-CoA = a 3-oxoacyl-CoA + CoA</text>
        <dbReference type="Rhea" id="RHEA:21564"/>
        <dbReference type="ChEBI" id="CHEBI:57287"/>
        <dbReference type="ChEBI" id="CHEBI:57288"/>
        <dbReference type="ChEBI" id="CHEBI:58342"/>
        <dbReference type="ChEBI" id="CHEBI:90726"/>
        <dbReference type="EC" id="2.3.1.16"/>
    </reaction>
</comment>
<evidence type="ECO:0000256" key="2">
    <source>
        <dbReference type="ARBA" id="ARBA00008560"/>
    </source>
</evidence>
<dbReference type="HAMAP" id="MF_00340">
    <property type="entry name" value="Ribosomal_bL32"/>
    <property type="match status" value="1"/>
</dbReference>
<dbReference type="GO" id="GO:0005777">
    <property type="term" value="C:peroxisome"/>
    <property type="evidence" value="ECO:0007669"/>
    <property type="project" value="TreeGrafter"/>
</dbReference>
<accession>A0A4Y9ZD70</accession>
<dbReference type="CDD" id="cd00751">
    <property type="entry name" value="thiolase"/>
    <property type="match status" value="1"/>
</dbReference>
<dbReference type="InterPro" id="IPR050215">
    <property type="entry name" value="Thiolase-like_sf_Thiolase"/>
</dbReference>
<keyword evidence="13" id="KW-1185">Reference proteome</keyword>
<gene>
    <name evidence="12" type="ORF">EVG20_g1073</name>
</gene>
<dbReference type="InterPro" id="IPR002155">
    <property type="entry name" value="Thiolase"/>
</dbReference>
<evidence type="ECO:0008006" key="14">
    <source>
        <dbReference type="Google" id="ProtNLM"/>
    </source>
</evidence>
<dbReference type="Pfam" id="PF00108">
    <property type="entry name" value="Thiolase_N"/>
    <property type="match status" value="1"/>
</dbReference>
<dbReference type="PANTHER" id="PTHR43853:SF10">
    <property type="entry name" value="ACETYL-COA C-ACETYLTRANSFERASE"/>
    <property type="match status" value="1"/>
</dbReference>
<dbReference type="Gene3D" id="3.40.47.10">
    <property type="match status" value="2"/>
</dbReference>
<name>A0A4Y9ZD70_9AGAM</name>
<evidence type="ECO:0000313" key="13">
    <source>
        <dbReference type="Proteomes" id="UP000298327"/>
    </source>
</evidence>
<dbReference type="GO" id="GO:0003735">
    <property type="term" value="F:structural constituent of ribosome"/>
    <property type="evidence" value="ECO:0007669"/>
    <property type="project" value="InterPro"/>
</dbReference>
<evidence type="ECO:0000256" key="5">
    <source>
        <dbReference type="ARBA" id="ARBA00022980"/>
    </source>
</evidence>
<dbReference type="NCBIfam" id="TIGR01930">
    <property type="entry name" value="AcCoA-C-Actrans"/>
    <property type="match status" value="1"/>
</dbReference>
<keyword evidence="5" id="KW-0689">Ribosomal protein</keyword>
<dbReference type="EMBL" id="SEOQ01000031">
    <property type="protein sequence ID" value="TFY71927.1"/>
    <property type="molecule type" value="Genomic_DNA"/>
</dbReference>
<evidence type="ECO:0000256" key="7">
    <source>
        <dbReference type="ARBA" id="ARBA00023315"/>
    </source>
</evidence>
<dbReference type="InterPro" id="IPR011332">
    <property type="entry name" value="Ribosomal_zn-bd"/>
</dbReference>
<feature type="domain" description="Thiolase N-terminal" evidence="10">
    <location>
        <begin position="209"/>
        <end position="452"/>
    </location>
</feature>
<evidence type="ECO:0000256" key="6">
    <source>
        <dbReference type="ARBA" id="ARBA00023274"/>
    </source>
</evidence>
<keyword evidence="6" id="KW-0687">Ribonucleoprotein</keyword>